<evidence type="ECO:0000313" key="2">
    <source>
        <dbReference type="Proteomes" id="UP000254293"/>
    </source>
</evidence>
<evidence type="ECO:0008006" key="3">
    <source>
        <dbReference type="Google" id="ProtNLM"/>
    </source>
</evidence>
<sequence>MAYIETRLAEVAPISAYGDLEAYFNRNLVKTNEYKDSLDKIHRGLKTYDDFAVLLVDLYLAGEKNLREVVASWLAADDAYFEDREWTREKLMNTLTYLENRPRT</sequence>
<dbReference type="AlphaFoldDB" id="A0A377QY78"/>
<gene>
    <name evidence="1" type="ORF">NCTC13336_00380</name>
</gene>
<name>A0A377QY78_9NEIS</name>
<accession>A0A377QY78</accession>
<dbReference type="EMBL" id="UGJJ01000001">
    <property type="protein sequence ID" value="STR00183.1"/>
    <property type="molecule type" value="Genomic_DNA"/>
</dbReference>
<organism evidence="1 2">
    <name type="scientific">Kingella potus</name>
    <dbReference type="NCBI Taxonomy" id="265175"/>
    <lineage>
        <taxon>Bacteria</taxon>
        <taxon>Pseudomonadati</taxon>
        <taxon>Pseudomonadota</taxon>
        <taxon>Betaproteobacteria</taxon>
        <taxon>Neisseriales</taxon>
        <taxon>Neisseriaceae</taxon>
        <taxon>Kingella</taxon>
    </lineage>
</organism>
<protein>
    <recommendedName>
        <fullName evidence="3">CdiI immunity protein domain-containing protein</fullName>
    </recommendedName>
</protein>
<keyword evidence="2" id="KW-1185">Reference proteome</keyword>
<evidence type="ECO:0000313" key="1">
    <source>
        <dbReference type="EMBL" id="STR00183.1"/>
    </source>
</evidence>
<dbReference type="RefSeq" id="WP_244732713.1">
    <property type="nucleotide sequence ID" value="NZ_CP091516.1"/>
</dbReference>
<proteinExistence type="predicted"/>
<dbReference type="Proteomes" id="UP000254293">
    <property type="component" value="Unassembled WGS sequence"/>
</dbReference>
<reference evidence="1 2" key="1">
    <citation type="submission" date="2018-06" db="EMBL/GenBank/DDBJ databases">
        <authorList>
            <consortium name="Pathogen Informatics"/>
            <person name="Doyle S."/>
        </authorList>
    </citation>
    <scope>NUCLEOTIDE SEQUENCE [LARGE SCALE GENOMIC DNA]</scope>
    <source>
        <strain evidence="1 2">NCTC13336</strain>
    </source>
</reference>